<dbReference type="EMBL" id="FNYY01000023">
    <property type="protein sequence ID" value="SEK06474.1"/>
    <property type="molecule type" value="Genomic_DNA"/>
</dbReference>
<evidence type="ECO:0000256" key="3">
    <source>
        <dbReference type="ARBA" id="ARBA00004959"/>
    </source>
</evidence>
<keyword evidence="8 20" id="KW-0808">Transferase</keyword>
<feature type="binding site" evidence="18">
    <location>
        <position position="204"/>
    </location>
    <ligand>
        <name>Mg(2+)</name>
        <dbReference type="ChEBI" id="CHEBI:18420"/>
    </ligand>
</feature>
<proteinExistence type="inferred from homology"/>
<comment type="similarity">
    <text evidence="5 20">Belongs to the transketolase family.</text>
</comment>
<dbReference type="InterPro" id="IPR005475">
    <property type="entry name" value="Transketolase-like_Pyr-bd"/>
</dbReference>
<feature type="binding site" evidence="17">
    <location>
        <position position="202"/>
    </location>
    <ligand>
        <name>thiamine diphosphate</name>
        <dbReference type="ChEBI" id="CHEBI:58937"/>
    </ligand>
</feature>
<dbReference type="Pfam" id="PF00456">
    <property type="entry name" value="Transketolase_N"/>
    <property type="match status" value="1"/>
</dbReference>
<keyword evidence="11 18" id="KW-0460">Magnesium</keyword>
<protein>
    <recommendedName>
        <fullName evidence="7 14">Transketolase</fullName>
        <ecNumber evidence="7 14">2.2.1.1</ecNumber>
    </recommendedName>
</protein>
<evidence type="ECO:0000256" key="2">
    <source>
        <dbReference type="ARBA" id="ARBA00001941"/>
    </source>
</evidence>
<evidence type="ECO:0000256" key="20">
    <source>
        <dbReference type="RuleBase" id="RU004996"/>
    </source>
</evidence>
<dbReference type="RefSeq" id="WP_074839222.1">
    <property type="nucleotide sequence ID" value="NZ_FNYY01000023.1"/>
</dbReference>
<dbReference type="PROSITE" id="PS00802">
    <property type="entry name" value="TRANSKETOLASE_2"/>
    <property type="match status" value="1"/>
</dbReference>
<comment type="cofactor">
    <cofactor evidence="1">
        <name>Ca(2+)</name>
        <dbReference type="ChEBI" id="CHEBI:29108"/>
    </cofactor>
</comment>
<dbReference type="SMART" id="SM00861">
    <property type="entry name" value="Transket_pyr"/>
    <property type="match status" value="1"/>
</dbReference>
<evidence type="ECO:0000256" key="16">
    <source>
        <dbReference type="PIRSR" id="PIRSR605478-2"/>
    </source>
</evidence>
<evidence type="ECO:0000313" key="22">
    <source>
        <dbReference type="EMBL" id="SEK06474.1"/>
    </source>
</evidence>
<evidence type="ECO:0000256" key="1">
    <source>
        <dbReference type="ARBA" id="ARBA00001913"/>
    </source>
</evidence>
<dbReference type="FunFam" id="3.40.50.970:FF:000004">
    <property type="entry name" value="Transketolase"/>
    <property type="match status" value="1"/>
</dbReference>
<feature type="binding site" evidence="17">
    <location>
        <position position="455"/>
    </location>
    <ligand>
        <name>thiamine diphosphate</name>
        <dbReference type="ChEBI" id="CHEBI:58937"/>
    </ligand>
</feature>
<feature type="binding site" evidence="16">
    <location>
        <position position="491"/>
    </location>
    <ligand>
        <name>substrate</name>
    </ligand>
</feature>
<feature type="binding site" evidence="16">
    <location>
        <position position="538"/>
    </location>
    <ligand>
        <name>substrate</name>
    </ligand>
</feature>
<comment type="cofactor">
    <cofactor evidence="17">
        <name>thiamine diphosphate</name>
        <dbReference type="ChEBI" id="CHEBI:58937"/>
    </cofactor>
    <text evidence="17">Binds 1 thiamine pyrophosphate per subunit. During the reaction, the substrate forms a covalent intermediate with the cofactor.</text>
</comment>
<dbReference type="InterPro" id="IPR055152">
    <property type="entry name" value="Transketolase-like_C_2"/>
</dbReference>
<sequence length="688" mass="74766">MSNSDDLDQLSINTLRTLTIDAVQAANSGHPGAPMGLAPVAYTLWQRFLRFDPDRPIWPNRDRFVLSVGHASMLLYSLLHVTGVKAVNPDYETQGEPAVPLDAIRNFRQMGSACPGHPEYRWTTGVEATTGPLGQGVATTVGMAIAQRWLAATYNRPGFELFDYDVYALAGDGCMMEGISGEAASLAGHLKLSNLCWIYDDNKITIEGSTDLAFSEDVGKRFEAYGWNVLRVADANDLDALDQAFRSFRAAEDRPTLIIVRSHIGYGSPNKQGTYGAHGSPLGDDEIRLTKRNYGWPEDAKFEVPDEVIAHFRDGLGKRGDEASSAWNALFSEYQDTYPDLAHQLNCTQRRVLPDGWDQSLPSFPADDKGLAGRVASGKVLNAIAEQVPWLIGGAADLAPSTNTRLTFDGAGDFSAEDHAGRNFHFGVREHAMSAVLNGMSLSKVRPYGSGFLIFSDYARPAIRLSALMEIPTIHIFTHDSIGVGEDGPTHQPVEHLASLRAIPGLVVLRPADANEVVEAWRVIMHLRHEPAVLILSRQNLPTLDRSRYAPAAGVARGAYVLADAVDGKPDVLLLATGSEVSLCIAAYEELKAAGIAARVVSMPSWELFEQQERAYKDAVLPPDVTARVAVEKASILGWTRYTGLRGQIIGMRTFGASAPLAELQRQYGFTPGNIVAAAKEQVANART</sequence>
<dbReference type="InterPro" id="IPR029061">
    <property type="entry name" value="THDP-binding"/>
</dbReference>
<evidence type="ECO:0000313" key="23">
    <source>
        <dbReference type="Proteomes" id="UP000182932"/>
    </source>
</evidence>
<dbReference type="GO" id="GO:0005829">
    <property type="term" value="C:cytosol"/>
    <property type="evidence" value="ECO:0007669"/>
    <property type="project" value="TreeGrafter"/>
</dbReference>
<feature type="site" description="Important for catalytic activity" evidence="19">
    <location>
        <position position="278"/>
    </location>
</feature>
<dbReference type="InterPro" id="IPR033247">
    <property type="entry name" value="Transketolase_fam"/>
</dbReference>
<feature type="binding site" evidence="17">
    <location>
        <position position="70"/>
    </location>
    <ligand>
        <name>thiamine diphosphate</name>
        <dbReference type="ChEBI" id="CHEBI:58937"/>
    </ligand>
</feature>
<reference evidence="22 23" key="1">
    <citation type="submission" date="2016-10" db="EMBL/GenBank/DDBJ databases">
        <authorList>
            <person name="Varghese N."/>
            <person name="Submissions S."/>
        </authorList>
    </citation>
    <scope>NUCLEOTIDE SEQUENCE [LARGE SCALE GENOMIC DNA]</scope>
    <source>
        <strain evidence="22 23">FF3</strain>
    </source>
</reference>
<keyword evidence="12 17" id="KW-0786">Thiamine pyrophosphate</keyword>
<dbReference type="SUPFAM" id="SSF52922">
    <property type="entry name" value="TK C-terminal domain-like"/>
    <property type="match status" value="1"/>
</dbReference>
<feature type="binding site" evidence="16">
    <location>
        <position position="401"/>
    </location>
    <ligand>
        <name>substrate</name>
    </ligand>
</feature>
<dbReference type="CDD" id="cd02012">
    <property type="entry name" value="TPP_TK"/>
    <property type="match status" value="1"/>
</dbReference>
<comment type="cofactor">
    <cofactor evidence="18">
        <name>Mg(2+)</name>
        <dbReference type="ChEBI" id="CHEBI:18420"/>
    </cofactor>
    <text evidence="18">Binds 1 Mg(2+) ion per subunit. Can also utilize other divalent metal cations, such as Ca(2+), Mn(2+) and Co(2+).</text>
</comment>
<evidence type="ECO:0000256" key="9">
    <source>
        <dbReference type="ARBA" id="ARBA00022723"/>
    </source>
</evidence>
<dbReference type="EC" id="2.2.1.1" evidence="7 14"/>
<feature type="binding site" evidence="16">
    <location>
        <position position="30"/>
    </location>
    <ligand>
        <name>substrate</name>
    </ligand>
</feature>
<dbReference type="PROSITE" id="PS00801">
    <property type="entry name" value="TRANSKETOLASE_1"/>
    <property type="match status" value="1"/>
</dbReference>
<dbReference type="GO" id="GO:0004802">
    <property type="term" value="F:transketolase activity"/>
    <property type="evidence" value="ECO:0007669"/>
    <property type="project" value="UniProtKB-UniRule"/>
</dbReference>
<evidence type="ECO:0000256" key="10">
    <source>
        <dbReference type="ARBA" id="ARBA00022837"/>
    </source>
</evidence>
<feature type="domain" description="Transketolase-like pyrimidine-binding" evidence="21">
    <location>
        <begin position="371"/>
        <end position="543"/>
    </location>
</feature>
<comment type="caution">
    <text evidence="22">The sequence shown here is derived from an EMBL/GenBank/DDBJ whole genome shotgun (WGS) entry which is preliminary data.</text>
</comment>
<evidence type="ECO:0000259" key="21">
    <source>
        <dbReference type="SMART" id="SM00861"/>
    </source>
</evidence>
<comment type="pathway">
    <text evidence="3">Carbohydrate degradation; pentose phosphate pathway.</text>
</comment>
<dbReference type="InterPro" id="IPR020826">
    <property type="entry name" value="Transketolase_BS"/>
</dbReference>
<dbReference type="InterPro" id="IPR005478">
    <property type="entry name" value="Transketolase_bac-like"/>
</dbReference>
<dbReference type="AlphaFoldDB" id="A0A975WE95"/>
<dbReference type="Gene3D" id="3.40.50.970">
    <property type="match status" value="2"/>
</dbReference>
<feature type="binding site" evidence="16">
    <location>
        <position position="487"/>
    </location>
    <ligand>
        <name>substrate</name>
    </ligand>
</feature>
<dbReference type="Gene3D" id="3.40.50.920">
    <property type="match status" value="1"/>
</dbReference>
<evidence type="ECO:0000256" key="13">
    <source>
        <dbReference type="ARBA" id="ARBA00049473"/>
    </source>
</evidence>
<dbReference type="CDD" id="cd07033">
    <property type="entry name" value="TPP_PYR_DXS_TK_like"/>
    <property type="match status" value="1"/>
</dbReference>
<evidence type="ECO:0000256" key="11">
    <source>
        <dbReference type="ARBA" id="ARBA00022842"/>
    </source>
</evidence>
<dbReference type="PANTHER" id="PTHR43522:SF2">
    <property type="entry name" value="TRANSKETOLASE 1-RELATED"/>
    <property type="match status" value="1"/>
</dbReference>
<feature type="active site" description="Proton donor" evidence="15">
    <location>
        <position position="430"/>
    </location>
</feature>
<dbReference type="GO" id="GO:0009052">
    <property type="term" value="P:pentose-phosphate shunt, non-oxidative branch"/>
    <property type="evidence" value="ECO:0007669"/>
    <property type="project" value="UniProtKB-ARBA"/>
</dbReference>
<feature type="binding site" evidence="17">
    <location>
        <position position="173"/>
    </location>
    <ligand>
        <name>thiamine diphosphate</name>
        <dbReference type="ChEBI" id="CHEBI:58937"/>
    </ligand>
</feature>
<name>A0A975WE95_9RHOB</name>
<accession>A0A975WE95</accession>
<comment type="cofactor">
    <cofactor evidence="20">
        <name>Mg(2+)</name>
        <dbReference type="ChEBI" id="CHEBI:18420"/>
    </cofactor>
    <cofactor evidence="20">
        <name>Ca(2+)</name>
        <dbReference type="ChEBI" id="CHEBI:29108"/>
    </cofactor>
    <cofactor evidence="20">
        <name>Mn(2+)</name>
        <dbReference type="ChEBI" id="CHEBI:29035"/>
    </cofactor>
    <cofactor evidence="20">
        <name>Co(2+)</name>
        <dbReference type="ChEBI" id="CHEBI:48828"/>
    </cofactor>
    <text evidence="20">Binds 1 Mg(2+) ion per subunit. Can also utilize other divalent metal cations, such as Ca(2+), Mn(2+) and Co(2+).</text>
</comment>
<feature type="binding site" evidence="18">
    <location>
        <position position="172"/>
    </location>
    <ligand>
        <name>Mg(2+)</name>
        <dbReference type="ChEBI" id="CHEBI:18420"/>
    </ligand>
</feature>
<dbReference type="Pfam" id="PF02779">
    <property type="entry name" value="Transket_pyr"/>
    <property type="match status" value="1"/>
</dbReference>
<dbReference type="GO" id="GO:0046872">
    <property type="term" value="F:metal ion binding"/>
    <property type="evidence" value="ECO:0007669"/>
    <property type="project" value="UniProtKB-KW"/>
</dbReference>
<feature type="binding site" evidence="18">
    <location>
        <position position="202"/>
    </location>
    <ligand>
        <name>Mg(2+)</name>
        <dbReference type="ChEBI" id="CHEBI:18420"/>
    </ligand>
</feature>
<evidence type="ECO:0000256" key="17">
    <source>
        <dbReference type="PIRSR" id="PIRSR605478-3"/>
    </source>
</evidence>
<evidence type="ECO:0000256" key="19">
    <source>
        <dbReference type="PIRSR" id="PIRSR605478-5"/>
    </source>
</evidence>
<comment type="function">
    <text evidence="20">Catalyzes the transfer of a two-carbon ketol group from a ketose donor to an aldose acceptor, via a covalent intermediate with the cofactor thiamine pyrophosphate.</text>
</comment>
<keyword evidence="23" id="KW-1185">Reference proteome</keyword>
<dbReference type="InterPro" id="IPR005474">
    <property type="entry name" value="Transketolase_N"/>
</dbReference>
<feature type="binding site" evidence="17">
    <location>
        <begin position="131"/>
        <end position="133"/>
    </location>
    <ligand>
        <name>thiamine diphosphate</name>
        <dbReference type="ChEBI" id="CHEBI:58937"/>
    </ligand>
</feature>
<evidence type="ECO:0000256" key="4">
    <source>
        <dbReference type="ARBA" id="ARBA00005215"/>
    </source>
</evidence>
<comment type="pathway">
    <text evidence="4">Carbohydrate biosynthesis; Calvin cycle.</text>
</comment>
<dbReference type="GeneID" id="80820561"/>
<feature type="binding site" evidence="16">
    <location>
        <position position="374"/>
    </location>
    <ligand>
        <name>substrate</name>
    </ligand>
</feature>
<feature type="binding site" evidence="16">
    <location>
        <position position="278"/>
    </location>
    <ligand>
        <name>substrate</name>
    </ligand>
</feature>
<evidence type="ECO:0000256" key="12">
    <source>
        <dbReference type="ARBA" id="ARBA00023052"/>
    </source>
</evidence>
<feature type="site" description="Important for catalytic activity" evidence="19">
    <location>
        <position position="30"/>
    </location>
</feature>
<comment type="catalytic activity">
    <reaction evidence="13 20">
        <text>D-sedoheptulose 7-phosphate + D-glyceraldehyde 3-phosphate = aldehydo-D-ribose 5-phosphate + D-xylulose 5-phosphate</text>
        <dbReference type="Rhea" id="RHEA:10508"/>
        <dbReference type="ChEBI" id="CHEBI:57483"/>
        <dbReference type="ChEBI" id="CHEBI:57737"/>
        <dbReference type="ChEBI" id="CHEBI:58273"/>
        <dbReference type="ChEBI" id="CHEBI:59776"/>
        <dbReference type="EC" id="2.2.1.1"/>
    </reaction>
</comment>
<feature type="binding site" evidence="17">
    <location>
        <position position="278"/>
    </location>
    <ligand>
        <name>thiamine diphosphate</name>
        <dbReference type="ChEBI" id="CHEBI:58937"/>
    </ligand>
</feature>
<evidence type="ECO:0000256" key="14">
    <source>
        <dbReference type="NCBIfam" id="TIGR00232"/>
    </source>
</evidence>
<dbReference type="NCBIfam" id="TIGR00232">
    <property type="entry name" value="tktlase_bact"/>
    <property type="match status" value="1"/>
</dbReference>
<evidence type="ECO:0000256" key="7">
    <source>
        <dbReference type="ARBA" id="ARBA00013152"/>
    </source>
</evidence>
<dbReference type="Proteomes" id="UP000182932">
    <property type="component" value="Unassembled WGS sequence"/>
</dbReference>
<dbReference type="SUPFAM" id="SSF52518">
    <property type="entry name" value="Thiamin diphosphate-binding fold (THDP-binding)"/>
    <property type="match status" value="2"/>
</dbReference>
<dbReference type="PANTHER" id="PTHR43522">
    <property type="entry name" value="TRANSKETOLASE"/>
    <property type="match status" value="1"/>
</dbReference>
<organism evidence="22 23">
    <name type="scientific">Marinovum algicola</name>
    <dbReference type="NCBI Taxonomy" id="42444"/>
    <lineage>
        <taxon>Bacteria</taxon>
        <taxon>Pseudomonadati</taxon>
        <taxon>Pseudomonadota</taxon>
        <taxon>Alphaproteobacteria</taxon>
        <taxon>Rhodobacterales</taxon>
        <taxon>Roseobacteraceae</taxon>
        <taxon>Marinovum</taxon>
    </lineage>
</organism>
<evidence type="ECO:0000256" key="8">
    <source>
        <dbReference type="ARBA" id="ARBA00022679"/>
    </source>
</evidence>
<feature type="binding site" evidence="16">
    <location>
        <position position="479"/>
    </location>
    <ligand>
        <name>substrate</name>
    </ligand>
</feature>
<keyword evidence="10 20" id="KW-0106">Calcium</keyword>
<dbReference type="InterPro" id="IPR049557">
    <property type="entry name" value="Transketolase_CS"/>
</dbReference>
<dbReference type="FunFam" id="3.40.50.920:FF:000003">
    <property type="entry name" value="Transketolase"/>
    <property type="match status" value="1"/>
</dbReference>
<evidence type="ECO:0000256" key="15">
    <source>
        <dbReference type="PIRSR" id="PIRSR605478-1"/>
    </source>
</evidence>
<comment type="cofactor">
    <cofactor evidence="2">
        <name>Co(2+)</name>
        <dbReference type="ChEBI" id="CHEBI:48828"/>
    </cofactor>
</comment>
<dbReference type="Pfam" id="PF22613">
    <property type="entry name" value="Transketolase_C_1"/>
    <property type="match status" value="1"/>
</dbReference>
<evidence type="ECO:0000256" key="18">
    <source>
        <dbReference type="PIRSR" id="PIRSR605478-4"/>
    </source>
</evidence>
<evidence type="ECO:0000256" key="6">
    <source>
        <dbReference type="ARBA" id="ARBA00011738"/>
    </source>
</evidence>
<gene>
    <name evidence="22" type="ORF">SAMN04487940_1235</name>
</gene>
<dbReference type="InterPro" id="IPR009014">
    <property type="entry name" value="Transketo_C/PFOR_II"/>
</dbReference>
<comment type="subunit">
    <text evidence="6 20">Homodimer.</text>
</comment>
<evidence type="ECO:0000256" key="5">
    <source>
        <dbReference type="ARBA" id="ARBA00007131"/>
    </source>
</evidence>
<dbReference type="FunFam" id="3.40.50.970:FF:000003">
    <property type="entry name" value="Transketolase"/>
    <property type="match status" value="1"/>
</dbReference>
<keyword evidence="9 18" id="KW-0479">Metal-binding</keyword>